<keyword evidence="4" id="KW-0449">Lipoprotein</keyword>
<dbReference type="SMR" id="A0A3S5YCG4"/>
<dbReference type="RefSeq" id="WP_013417385.1">
    <property type="nucleotide sequence ID" value="NC_014659.1"/>
</dbReference>
<dbReference type="Gene3D" id="3.40.190.10">
    <property type="entry name" value="Periplasmic binding protein-like II"/>
    <property type="match status" value="1"/>
</dbReference>
<dbReference type="PANTHER" id="PTHR30290:SF38">
    <property type="entry name" value="D,D-DIPEPTIDE-BINDING PERIPLASMIC PROTEIN DDPA-RELATED"/>
    <property type="match status" value="1"/>
</dbReference>
<dbReference type="Pfam" id="PF00496">
    <property type="entry name" value="SBP_bac_5"/>
    <property type="match status" value="1"/>
</dbReference>
<accession>A0A3S5YCG4</accession>
<gene>
    <name evidence="4" type="ordered locus">REQ_43110</name>
</gene>
<feature type="domain" description="Solute-binding protein family 5" evidence="3">
    <location>
        <begin position="89"/>
        <end position="438"/>
    </location>
</feature>
<dbReference type="InterPro" id="IPR039424">
    <property type="entry name" value="SBP_5"/>
</dbReference>
<evidence type="ECO:0000313" key="4">
    <source>
        <dbReference type="EMBL" id="CBH50276.1"/>
    </source>
</evidence>
<feature type="signal peptide" evidence="2">
    <location>
        <begin position="1"/>
        <end position="23"/>
    </location>
</feature>
<keyword evidence="1 2" id="KW-0732">Signal</keyword>
<dbReference type="PROSITE" id="PS51257">
    <property type="entry name" value="PROKAR_LIPOPROTEIN"/>
    <property type="match status" value="1"/>
</dbReference>
<dbReference type="KEGG" id="req:REQ_43110"/>
<dbReference type="PIRSF" id="PIRSF002741">
    <property type="entry name" value="MppA"/>
    <property type="match status" value="1"/>
</dbReference>
<proteinExistence type="predicted"/>
<dbReference type="SUPFAM" id="SSF53850">
    <property type="entry name" value="Periplasmic binding protein-like II"/>
    <property type="match status" value="1"/>
</dbReference>
<evidence type="ECO:0000256" key="2">
    <source>
        <dbReference type="SAM" id="SignalP"/>
    </source>
</evidence>
<dbReference type="GeneID" id="57579934"/>
<dbReference type="GO" id="GO:1904680">
    <property type="term" value="F:peptide transmembrane transporter activity"/>
    <property type="evidence" value="ECO:0007669"/>
    <property type="project" value="TreeGrafter"/>
</dbReference>
<dbReference type="GO" id="GO:0042597">
    <property type="term" value="C:periplasmic space"/>
    <property type="evidence" value="ECO:0007669"/>
    <property type="project" value="UniProtKB-ARBA"/>
</dbReference>
<evidence type="ECO:0000256" key="1">
    <source>
        <dbReference type="ARBA" id="ARBA00022729"/>
    </source>
</evidence>
<dbReference type="GO" id="GO:0043190">
    <property type="term" value="C:ATP-binding cassette (ABC) transporter complex"/>
    <property type="evidence" value="ECO:0007669"/>
    <property type="project" value="InterPro"/>
</dbReference>
<organism evidence="4">
    <name type="scientific">Rhodococcus hoagii (strain 103S)</name>
    <name type="common">Rhodococcus equi</name>
    <dbReference type="NCBI Taxonomy" id="685727"/>
    <lineage>
        <taxon>Bacteria</taxon>
        <taxon>Bacillati</taxon>
        <taxon>Actinomycetota</taxon>
        <taxon>Actinomycetes</taxon>
        <taxon>Mycobacteriales</taxon>
        <taxon>Nocardiaceae</taxon>
        <taxon>Prescottella</taxon>
    </lineage>
</organism>
<dbReference type="Gene3D" id="3.10.105.10">
    <property type="entry name" value="Dipeptide-binding Protein, Domain 3"/>
    <property type="match status" value="1"/>
</dbReference>
<evidence type="ECO:0000259" key="3">
    <source>
        <dbReference type="Pfam" id="PF00496"/>
    </source>
</evidence>
<dbReference type="AlphaFoldDB" id="A0A3S5YCG4"/>
<reference evidence="4" key="1">
    <citation type="journal article" date="2010" name="PLoS Genet.">
        <title>The genome of a pathogenic rhodococcus: cooptive virulence underpinned by key gene acquisitions.</title>
        <authorList>
            <person name="Letek M."/>
            <person name="Gonzalez P."/>
            <person name="Macarthur I."/>
            <person name="Rodriguez H."/>
            <person name="Freeman T.C."/>
            <person name="Valero-Rello A."/>
            <person name="Blanco M."/>
            <person name="Buckley T."/>
            <person name="Cherevach I."/>
            <person name="Fahey R."/>
            <person name="Hapeshi A."/>
            <person name="Holdstock J."/>
            <person name="Leadon D."/>
            <person name="Navas J."/>
            <person name="Ocampo A."/>
            <person name="Quail M.A."/>
            <person name="Sanders M."/>
            <person name="Scortti M.M."/>
            <person name="Prescott J.F."/>
            <person name="Fogarty U."/>
            <person name="Meijer W.G."/>
            <person name="Parkhill J."/>
            <person name="Bentley S.D."/>
            <person name="Vazquez-Boland J.A."/>
        </authorList>
    </citation>
    <scope>NUCLEOTIDE SEQUENCE [LARGE SCALE GENOMIC DNA]</scope>
    <source>
        <strain evidence="4 5">103S</strain>
    </source>
</reference>
<dbReference type="InterPro" id="IPR000914">
    <property type="entry name" value="SBP_5_dom"/>
</dbReference>
<evidence type="ECO:0000313" key="5">
    <source>
        <dbReference type="Proteomes" id="UP000006892"/>
    </source>
</evidence>
<dbReference type="Proteomes" id="UP001154400">
    <property type="component" value="Chromosome"/>
</dbReference>
<protein>
    <submittedName>
        <fullName evidence="4">Oligopeptide/dipeptide ABC transporter substrate binding lipoprotein</fullName>
    </submittedName>
</protein>
<name>A0A3S5YCG4_RHOH1</name>
<sequence>MRDKWIRGSRNLAAVAVAAVALAGCGGGASSSPTSSGNSGELDTSATLRVATAAPSRNLDPYLQTSVGGYGYLSPIFDRLTVVDADGNLEPGLAESWEFAPDGSYLELKLRKGVTFHDGAPFDAAAVVANIERGQTMEGSTVVAALKSITGTDIVDEHTVRLRLAPGAGVELPGVFSNNAGMMISPKFIEAGTDIRNDPGKSGSGAYEVASYVPEESLTLVRAEGTNWDPDAGKVAKIEIKAMPDASTRLNGLKTGAVDISWVSSANEVVEAQSLAKSGTLAVDEVSFRNVLGVYMRAQGDLAKPEVRQAVAYSIDPAAVSALFSDTCTPRQQLFPAGSWAADDSYQYPYAFDLDKAKSLVQGVGGAPKITLTFGAGTNTEKPANVIQSMLAAAGLDAELNPVPNSQNEPRYVAGDFQSMVANSFTPRVDPAETVSTYITGPYDLSNGNSQIKELATKAANPTLSQDERAPMYQDIAEQTLEEAMFVPICNLTNATVATDKVTDIDGIAWVNNGLFDIRHVGIAK</sequence>
<dbReference type="GO" id="GO:0015833">
    <property type="term" value="P:peptide transport"/>
    <property type="evidence" value="ECO:0007669"/>
    <property type="project" value="TreeGrafter"/>
</dbReference>
<dbReference type="PANTHER" id="PTHR30290">
    <property type="entry name" value="PERIPLASMIC BINDING COMPONENT OF ABC TRANSPORTER"/>
    <property type="match status" value="1"/>
</dbReference>
<feature type="chain" id="PRO_5038590548" evidence="2">
    <location>
        <begin position="24"/>
        <end position="525"/>
    </location>
</feature>
<dbReference type="InterPro" id="IPR030678">
    <property type="entry name" value="Peptide/Ni-bd"/>
</dbReference>
<dbReference type="EMBL" id="FN563149">
    <property type="protein sequence ID" value="CBH50276.1"/>
    <property type="molecule type" value="Genomic_DNA"/>
</dbReference>